<evidence type="ECO:0000313" key="3">
    <source>
        <dbReference type="EMBL" id="MDR7272789.1"/>
    </source>
</evidence>
<keyword evidence="1" id="KW-0732">Signal</keyword>
<gene>
    <name evidence="3" type="ORF">J2X20_005472</name>
</gene>
<feature type="domain" description="Ice-binding protein C-terminal" evidence="2">
    <location>
        <begin position="254"/>
        <end position="278"/>
    </location>
</feature>
<evidence type="ECO:0000259" key="2">
    <source>
        <dbReference type="Pfam" id="PF07589"/>
    </source>
</evidence>
<dbReference type="Pfam" id="PF07589">
    <property type="entry name" value="PEP-CTERM"/>
    <property type="match status" value="1"/>
</dbReference>
<feature type="signal peptide" evidence="1">
    <location>
        <begin position="1"/>
        <end position="20"/>
    </location>
</feature>
<name>A0ABU1YV92_ROSSA</name>
<dbReference type="Proteomes" id="UP001180453">
    <property type="component" value="Unassembled WGS sequence"/>
</dbReference>
<sequence length="281" mass="28790">MTLARLLTALALTASLGAHAQQGVDLTDQNHSPDFPSWTLYGSAQAQSFTPGNGFTYSVLNLTQAGTGGQAGAGWAPQALALDFNSAFNFRFYFNIQNDPSQLRGDGLTLVLADATGVGNGGSDLGYGGLSSASVAFAVDTFHFDGEPVSPSVQILAGGSNTPLAFTQTGLGDSIRNANYAFMGELAYAPSGNGDNAGLLTGTLSNLLLGSFSVQAQVDFAALGLVGQPVYYGFTAGNGLATDGQTIQWGAPAPVPEPGSWAMILAGLACLGLIARRRQAR</sequence>
<dbReference type="Gene3D" id="2.60.120.200">
    <property type="match status" value="1"/>
</dbReference>
<reference evidence="3 4" key="1">
    <citation type="submission" date="2023-07" db="EMBL/GenBank/DDBJ databases">
        <title>Sorghum-associated microbial communities from plants grown in Nebraska, USA.</title>
        <authorList>
            <person name="Schachtman D."/>
        </authorList>
    </citation>
    <scope>NUCLEOTIDE SEQUENCE [LARGE SCALE GENOMIC DNA]</scope>
    <source>
        <strain evidence="3 4">BE314</strain>
    </source>
</reference>
<evidence type="ECO:0000256" key="1">
    <source>
        <dbReference type="SAM" id="SignalP"/>
    </source>
</evidence>
<accession>A0ABU1YV92</accession>
<protein>
    <recommendedName>
        <fullName evidence="2">Ice-binding protein C-terminal domain-containing protein</fullName>
    </recommendedName>
</protein>
<dbReference type="EMBL" id="JAVDXU010000005">
    <property type="protein sequence ID" value="MDR7272789.1"/>
    <property type="molecule type" value="Genomic_DNA"/>
</dbReference>
<evidence type="ECO:0000313" key="4">
    <source>
        <dbReference type="Proteomes" id="UP001180453"/>
    </source>
</evidence>
<comment type="caution">
    <text evidence="3">The sequence shown here is derived from an EMBL/GenBank/DDBJ whole genome shotgun (WGS) entry which is preliminary data.</text>
</comment>
<feature type="chain" id="PRO_5046157383" description="Ice-binding protein C-terminal domain-containing protein" evidence="1">
    <location>
        <begin position="21"/>
        <end position="281"/>
    </location>
</feature>
<dbReference type="InterPro" id="IPR013320">
    <property type="entry name" value="ConA-like_dom_sf"/>
</dbReference>
<organism evidence="3 4">
    <name type="scientific">Roseateles saccharophilus</name>
    <name type="common">Pseudomonas saccharophila</name>
    <dbReference type="NCBI Taxonomy" id="304"/>
    <lineage>
        <taxon>Bacteria</taxon>
        <taxon>Pseudomonadati</taxon>
        <taxon>Pseudomonadota</taxon>
        <taxon>Betaproteobacteria</taxon>
        <taxon>Burkholderiales</taxon>
        <taxon>Sphaerotilaceae</taxon>
        <taxon>Roseateles</taxon>
    </lineage>
</organism>
<keyword evidence="4" id="KW-1185">Reference proteome</keyword>
<dbReference type="InterPro" id="IPR013424">
    <property type="entry name" value="Ice-binding_C"/>
</dbReference>
<proteinExistence type="predicted"/>
<dbReference type="SUPFAM" id="SSF49899">
    <property type="entry name" value="Concanavalin A-like lectins/glucanases"/>
    <property type="match status" value="1"/>
</dbReference>
<dbReference type="NCBIfam" id="TIGR02595">
    <property type="entry name" value="PEP_CTERM"/>
    <property type="match status" value="1"/>
</dbReference>
<dbReference type="RefSeq" id="WP_310272497.1">
    <property type="nucleotide sequence ID" value="NZ_JAVDXU010000005.1"/>
</dbReference>